<reference evidence="3 4" key="1">
    <citation type="submission" date="2022-07" db="EMBL/GenBank/DDBJ databases">
        <authorList>
            <person name="Li W.-J."/>
            <person name="Deng Q.-Q."/>
        </authorList>
    </citation>
    <scope>NUCLEOTIDE SEQUENCE [LARGE SCALE GENOMIC DNA]</scope>
    <source>
        <strain evidence="3 4">SYSU M60028</strain>
    </source>
</reference>
<gene>
    <name evidence="3" type="ORF">NK718_03795</name>
</gene>
<name>A0ABT1L846_9HYPH</name>
<dbReference type="CDD" id="cd08896">
    <property type="entry name" value="SRPBCC_CalC_Aha1-like_3"/>
    <property type="match status" value="1"/>
</dbReference>
<proteinExistence type="inferred from homology"/>
<organism evidence="3 4">
    <name type="scientific">Alsobacter ponti</name>
    <dbReference type="NCBI Taxonomy" id="2962936"/>
    <lineage>
        <taxon>Bacteria</taxon>
        <taxon>Pseudomonadati</taxon>
        <taxon>Pseudomonadota</taxon>
        <taxon>Alphaproteobacteria</taxon>
        <taxon>Hyphomicrobiales</taxon>
        <taxon>Alsobacteraceae</taxon>
        <taxon>Alsobacter</taxon>
    </lineage>
</organism>
<accession>A0ABT1L846</accession>
<dbReference type="Gene3D" id="3.30.530.20">
    <property type="match status" value="1"/>
</dbReference>
<dbReference type="SUPFAM" id="SSF55961">
    <property type="entry name" value="Bet v1-like"/>
    <property type="match status" value="1"/>
</dbReference>
<evidence type="ECO:0000313" key="4">
    <source>
        <dbReference type="Proteomes" id="UP001205890"/>
    </source>
</evidence>
<comment type="similarity">
    <text evidence="1">Belongs to the AHA1 family.</text>
</comment>
<evidence type="ECO:0000256" key="1">
    <source>
        <dbReference type="ARBA" id="ARBA00006817"/>
    </source>
</evidence>
<dbReference type="Pfam" id="PF08327">
    <property type="entry name" value="AHSA1"/>
    <property type="match status" value="1"/>
</dbReference>
<protein>
    <submittedName>
        <fullName evidence="3">SRPBCC family protein</fullName>
    </submittedName>
</protein>
<evidence type="ECO:0000259" key="2">
    <source>
        <dbReference type="Pfam" id="PF08327"/>
    </source>
</evidence>
<feature type="domain" description="Activator of Hsp90 ATPase homologue 1/2-like C-terminal" evidence="2">
    <location>
        <begin position="21"/>
        <end position="155"/>
    </location>
</feature>
<comment type="caution">
    <text evidence="3">The sequence shown here is derived from an EMBL/GenBank/DDBJ whole genome shotgun (WGS) entry which is preliminary data.</text>
</comment>
<dbReference type="RefSeq" id="WP_254738788.1">
    <property type="nucleotide sequence ID" value="NZ_JANCLU010000002.1"/>
</dbReference>
<sequence>MPTDTPTDDDRDLLLVRELAAPRDAVWRCWTEPELLKRWFTPAPWSTTRFDRDLRPGGGSTVTMRSPDGEEFTHRGVYLEVVPGERLVFTDAYRAGWEPADKPFMTAVITLADAGPGRTLYTARVRHWTAEDRKRHEDMGFHPGWNKAADQLVDTARSL</sequence>
<dbReference type="EMBL" id="JANCLU010000002">
    <property type="protein sequence ID" value="MCP8937627.1"/>
    <property type="molecule type" value="Genomic_DNA"/>
</dbReference>
<dbReference type="Proteomes" id="UP001205890">
    <property type="component" value="Unassembled WGS sequence"/>
</dbReference>
<dbReference type="InterPro" id="IPR023393">
    <property type="entry name" value="START-like_dom_sf"/>
</dbReference>
<evidence type="ECO:0000313" key="3">
    <source>
        <dbReference type="EMBL" id="MCP8937627.1"/>
    </source>
</evidence>
<keyword evidence="4" id="KW-1185">Reference proteome</keyword>
<dbReference type="InterPro" id="IPR013538">
    <property type="entry name" value="ASHA1/2-like_C"/>
</dbReference>